<keyword evidence="2" id="KW-0732">Signal</keyword>
<gene>
    <name evidence="3" type="ORF">HPBE_LOCUS8122</name>
</gene>
<accession>A0A183FLI0</accession>
<keyword evidence="4" id="KW-1185">Reference proteome</keyword>
<name>A0A183FLI0_HELPZ</name>
<dbReference type="WBParaSite" id="HPBE_0000812101-mRNA-1">
    <property type="protein sequence ID" value="HPBE_0000812101-mRNA-1"/>
    <property type="gene ID" value="HPBE_0000812101"/>
</dbReference>
<reference evidence="3 4" key="1">
    <citation type="submission" date="2018-11" db="EMBL/GenBank/DDBJ databases">
        <authorList>
            <consortium name="Pathogen Informatics"/>
        </authorList>
    </citation>
    <scope>NUCLEOTIDE SEQUENCE [LARGE SCALE GENOMIC DNA]</scope>
</reference>
<protein>
    <submittedName>
        <fullName evidence="5">RxLR effector protein</fullName>
    </submittedName>
</protein>
<sequence>MIALLLLMALLSAYVDCQVVEGSAATRPRVVSKARVFDLPKFAPMARIIKLSTSLRKKHHRNGDDMLLRDAAGSFDNFEAFDLGDVERDSSSGEVKKPSRQQGTARKATTQEENIGDFFPESG</sequence>
<organism evidence="4 5">
    <name type="scientific">Heligmosomoides polygyrus</name>
    <name type="common">Parasitic roundworm</name>
    <dbReference type="NCBI Taxonomy" id="6339"/>
    <lineage>
        <taxon>Eukaryota</taxon>
        <taxon>Metazoa</taxon>
        <taxon>Ecdysozoa</taxon>
        <taxon>Nematoda</taxon>
        <taxon>Chromadorea</taxon>
        <taxon>Rhabditida</taxon>
        <taxon>Rhabditina</taxon>
        <taxon>Rhabditomorpha</taxon>
        <taxon>Strongyloidea</taxon>
        <taxon>Heligmosomidae</taxon>
        <taxon>Heligmosomoides</taxon>
    </lineage>
</organism>
<dbReference type="EMBL" id="UZAH01026064">
    <property type="protein sequence ID" value="VDO75037.1"/>
    <property type="molecule type" value="Genomic_DNA"/>
</dbReference>
<feature type="compositionally biased region" description="Basic and acidic residues" evidence="1">
    <location>
        <begin position="87"/>
        <end position="97"/>
    </location>
</feature>
<accession>A0A3P7YTG5</accession>
<dbReference type="Proteomes" id="UP000050761">
    <property type="component" value="Unassembled WGS sequence"/>
</dbReference>
<evidence type="ECO:0000256" key="1">
    <source>
        <dbReference type="SAM" id="MobiDB-lite"/>
    </source>
</evidence>
<proteinExistence type="predicted"/>
<evidence type="ECO:0000256" key="2">
    <source>
        <dbReference type="SAM" id="SignalP"/>
    </source>
</evidence>
<feature type="region of interest" description="Disordered" evidence="1">
    <location>
        <begin position="87"/>
        <end position="123"/>
    </location>
</feature>
<reference evidence="5" key="2">
    <citation type="submission" date="2019-09" db="UniProtKB">
        <authorList>
            <consortium name="WormBaseParasite"/>
        </authorList>
    </citation>
    <scope>IDENTIFICATION</scope>
</reference>
<feature type="chain" id="PRO_5044551492" evidence="2">
    <location>
        <begin position="18"/>
        <end position="123"/>
    </location>
</feature>
<dbReference type="OrthoDB" id="5859440at2759"/>
<feature type="signal peptide" evidence="2">
    <location>
        <begin position="1"/>
        <end position="17"/>
    </location>
</feature>
<evidence type="ECO:0000313" key="5">
    <source>
        <dbReference type="WBParaSite" id="HPBE_0000812101-mRNA-1"/>
    </source>
</evidence>
<evidence type="ECO:0000313" key="4">
    <source>
        <dbReference type="Proteomes" id="UP000050761"/>
    </source>
</evidence>
<evidence type="ECO:0000313" key="3">
    <source>
        <dbReference type="EMBL" id="VDO75037.1"/>
    </source>
</evidence>
<dbReference type="AlphaFoldDB" id="A0A183FLI0"/>
<feature type="compositionally biased region" description="Polar residues" evidence="1">
    <location>
        <begin position="100"/>
        <end position="113"/>
    </location>
</feature>